<evidence type="ECO:0000256" key="2">
    <source>
        <dbReference type="ARBA" id="ARBA00040158"/>
    </source>
</evidence>
<dbReference type="GO" id="GO:0036503">
    <property type="term" value="P:ERAD pathway"/>
    <property type="evidence" value="ECO:0007669"/>
    <property type="project" value="TreeGrafter"/>
</dbReference>
<dbReference type="PANTHER" id="PTHR44360">
    <property type="entry name" value="DNAJ HOMOLOG SUBFAMILY B MEMBER 9"/>
    <property type="match status" value="1"/>
</dbReference>
<reference evidence="8" key="2">
    <citation type="submission" date="2025-08" db="UniProtKB">
        <authorList>
            <consortium name="Ensembl"/>
        </authorList>
    </citation>
    <scope>IDENTIFICATION</scope>
</reference>
<dbReference type="GO" id="GO:0051087">
    <property type="term" value="F:protein-folding chaperone binding"/>
    <property type="evidence" value="ECO:0007669"/>
    <property type="project" value="TreeGrafter"/>
</dbReference>
<feature type="chain" id="PRO_5025456421" description="DnaJ homolog subfamily B member 9" evidence="6">
    <location>
        <begin position="17"/>
        <end position="183"/>
    </location>
</feature>
<dbReference type="InterPro" id="IPR051948">
    <property type="entry name" value="Hsp70_co-chaperone_J-domain"/>
</dbReference>
<dbReference type="Proteomes" id="UP000472267">
    <property type="component" value="Chromosome 5"/>
</dbReference>
<dbReference type="CDD" id="cd06257">
    <property type="entry name" value="DnaJ"/>
    <property type="match status" value="1"/>
</dbReference>
<evidence type="ECO:0000256" key="1">
    <source>
        <dbReference type="ARBA" id="ARBA00023186"/>
    </source>
</evidence>
<dbReference type="SMART" id="SM00271">
    <property type="entry name" value="DnaJ"/>
    <property type="match status" value="1"/>
</dbReference>
<accession>A0A672G4H9</accession>
<dbReference type="InParanoid" id="A0A672G4H9"/>
<dbReference type="Ensembl" id="ENSSFAT00005014418.1">
    <property type="protein sequence ID" value="ENSSFAP00005013833.1"/>
    <property type="gene ID" value="ENSSFAG00005007521.1"/>
</dbReference>
<dbReference type="PANTHER" id="PTHR44360:SF1">
    <property type="entry name" value="DNAJ HOMOLOG SUBFAMILY B MEMBER 9"/>
    <property type="match status" value="1"/>
</dbReference>
<dbReference type="AlphaFoldDB" id="A0A672G4H9"/>
<evidence type="ECO:0000256" key="6">
    <source>
        <dbReference type="SAM" id="SignalP"/>
    </source>
</evidence>
<dbReference type="Gene3D" id="1.10.287.110">
    <property type="entry name" value="DnaJ domain"/>
    <property type="match status" value="1"/>
</dbReference>
<evidence type="ECO:0000313" key="8">
    <source>
        <dbReference type="Ensembl" id="ENSSFAP00005013833.1"/>
    </source>
</evidence>
<keyword evidence="1" id="KW-0143">Chaperone</keyword>
<feature type="signal peptide" evidence="6">
    <location>
        <begin position="1"/>
        <end position="16"/>
    </location>
</feature>
<keyword evidence="6" id="KW-0732">Signal</keyword>
<evidence type="ECO:0000259" key="7">
    <source>
        <dbReference type="PROSITE" id="PS50076"/>
    </source>
</evidence>
<reference evidence="8" key="1">
    <citation type="submission" date="2019-06" db="EMBL/GenBank/DDBJ databases">
        <authorList>
            <consortium name="Wellcome Sanger Institute Data Sharing"/>
        </authorList>
    </citation>
    <scope>NUCLEOTIDE SEQUENCE [LARGE SCALE GENOMIC DNA]</scope>
</reference>
<dbReference type="Pfam" id="PF00226">
    <property type="entry name" value="DnaJ"/>
    <property type="match status" value="1"/>
</dbReference>
<organism evidence="8 9">
    <name type="scientific">Salarias fasciatus</name>
    <name type="common">Jewelled blenny</name>
    <name type="synonym">Blennius fasciatus</name>
    <dbReference type="NCBI Taxonomy" id="181472"/>
    <lineage>
        <taxon>Eukaryota</taxon>
        <taxon>Metazoa</taxon>
        <taxon>Chordata</taxon>
        <taxon>Craniata</taxon>
        <taxon>Vertebrata</taxon>
        <taxon>Euteleostomi</taxon>
        <taxon>Actinopterygii</taxon>
        <taxon>Neopterygii</taxon>
        <taxon>Teleostei</taxon>
        <taxon>Neoteleostei</taxon>
        <taxon>Acanthomorphata</taxon>
        <taxon>Ovalentaria</taxon>
        <taxon>Blenniimorphae</taxon>
        <taxon>Blenniiformes</taxon>
        <taxon>Blennioidei</taxon>
        <taxon>Blenniidae</taxon>
        <taxon>Salariinae</taxon>
        <taxon>Salarias</taxon>
    </lineage>
</organism>
<protein>
    <recommendedName>
        <fullName evidence="2">DnaJ homolog subfamily B member 9</fullName>
    </recommendedName>
    <alternativeName>
        <fullName evidence="3">Endoplasmic reticulum DNA J domain-containing protein 4</fullName>
    </alternativeName>
</protein>
<evidence type="ECO:0000256" key="5">
    <source>
        <dbReference type="ARBA" id="ARBA00046365"/>
    </source>
</evidence>
<evidence type="ECO:0000256" key="4">
    <source>
        <dbReference type="ARBA" id="ARBA00045428"/>
    </source>
</evidence>
<feature type="domain" description="J" evidence="7">
    <location>
        <begin position="12"/>
        <end position="76"/>
    </location>
</feature>
<reference evidence="8" key="3">
    <citation type="submission" date="2025-09" db="UniProtKB">
        <authorList>
            <consortium name="Ensembl"/>
        </authorList>
    </citation>
    <scope>IDENTIFICATION</scope>
</reference>
<keyword evidence="9" id="KW-1185">Reference proteome</keyword>
<comment type="function">
    <text evidence="4">Co-chaperone for Hsp70 protein HSPA5/BiP that acts as a key repressor of the ERN1/IRE1-mediated unfolded protein response (UPR). J domain-containing co-chaperones stimulate the ATPase activity of Hsp70 proteins and are required for efficient substrate recognition by Hsp70 proteins. In the unstressed endoplasmic reticulum, interacts with the luminal region of ERN1/IRE1 and selectively recruits HSPA5/BiP: HSPA5/BiP disrupts the dimerization of the active ERN1/IRE1 luminal region, thereby inactivating ERN1/IRE1. Also involved in endoplasmic reticulum-associated degradation (ERAD) of misfolded proteins. Required for survival of B-cell progenitors and normal antibody production.</text>
</comment>
<evidence type="ECO:0000313" key="9">
    <source>
        <dbReference type="Proteomes" id="UP000472267"/>
    </source>
</evidence>
<dbReference type="GO" id="GO:0005783">
    <property type="term" value="C:endoplasmic reticulum"/>
    <property type="evidence" value="ECO:0007669"/>
    <property type="project" value="TreeGrafter"/>
</dbReference>
<evidence type="ECO:0000256" key="3">
    <source>
        <dbReference type="ARBA" id="ARBA00041533"/>
    </source>
</evidence>
<dbReference type="InterPro" id="IPR001623">
    <property type="entry name" value="DnaJ_domain"/>
</dbReference>
<dbReference type="PRINTS" id="PR00625">
    <property type="entry name" value="JDOMAIN"/>
</dbReference>
<proteinExistence type="predicted"/>
<name>A0A672G4H9_SALFA</name>
<dbReference type="InterPro" id="IPR036869">
    <property type="entry name" value="J_dom_sf"/>
</dbReference>
<dbReference type="GO" id="GO:0051787">
    <property type="term" value="F:misfolded protein binding"/>
    <property type="evidence" value="ECO:0007669"/>
    <property type="project" value="TreeGrafter"/>
</dbReference>
<sequence>ILYLICSFSHFLCIETLHVESTVTDQQIKKAFRKLAVKYHPDKNKGTDAERTFREMAEAYKVLSNSDKRRQYDLMGHEAFLNNQASVDPEDDHEHFYFFSDVFDVYDGEETHFHWSFHQDEDDQHTHFRFDDETFMVTVWTDCSFSFSVLHLVCMRISSRPSLKTMIATCLMCRRKRKKWALH</sequence>
<dbReference type="PROSITE" id="PS50076">
    <property type="entry name" value="DNAJ_2"/>
    <property type="match status" value="1"/>
</dbReference>
<comment type="subunit">
    <text evidence="5">Interacts with HSPA5/BiP; interaction is direct. Interacts with ERN1/IRE1 (via the luminal region). Interacts with DERL1.</text>
</comment>
<dbReference type="SUPFAM" id="SSF46565">
    <property type="entry name" value="Chaperone J-domain"/>
    <property type="match status" value="1"/>
</dbReference>